<dbReference type="InterPro" id="IPR001387">
    <property type="entry name" value="Cro/C1-type_HTH"/>
</dbReference>
<evidence type="ECO:0000313" key="3">
    <source>
        <dbReference type="EMBL" id="RXZ69816.1"/>
    </source>
</evidence>
<evidence type="ECO:0000256" key="1">
    <source>
        <dbReference type="ARBA" id="ARBA00023125"/>
    </source>
</evidence>
<gene>
    <name evidence="3" type="ORF">EPT53_05875</name>
</gene>
<dbReference type="Gene3D" id="1.10.260.40">
    <property type="entry name" value="lambda repressor-like DNA-binding domains"/>
    <property type="match status" value="1"/>
</dbReference>
<dbReference type="GO" id="GO:0003677">
    <property type="term" value="F:DNA binding"/>
    <property type="evidence" value="ECO:0007669"/>
    <property type="project" value="UniProtKB-KW"/>
</dbReference>
<dbReference type="PANTHER" id="PTHR46558:SF11">
    <property type="entry name" value="HTH-TYPE TRANSCRIPTIONAL REGULATOR XRE"/>
    <property type="match status" value="1"/>
</dbReference>
<dbReference type="Pfam" id="PF01381">
    <property type="entry name" value="HTH_3"/>
    <property type="match status" value="1"/>
</dbReference>
<organism evidence="3 4">
    <name type="scientific">Fusobacterium necrophorum</name>
    <dbReference type="NCBI Taxonomy" id="859"/>
    <lineage>
        <taxon>Bacteria</taxon>
        <taxon>Fusobacteriati</taxon>
        <taxon>Fusobacteriota</taxon>
        <taxon>Fusobacteriia</taxon>
        <taxon>Fusobacteriales</taxon>
        <taxon>Fusobacteriaceae</taxon>
        <taxon>Fusobacterium</taxon>
    </lineage>
</organism>
<dbReference type="InterPro" id="IPR010982">
    <property type="entry name" value="Lambda_DNA-bd_dom_sf"/>
</dbReference>
<dbReference type="PANTHER" id="PTHR46558">
    <property type="entry name" value="TRACRIPTIONAL REGULATORY PROTEIN-RELATED-RELATED"/>
    <property type="match status" value="1"/>
</dbReference>
<feature type="domain" description="HTH cro/C1-type" evidence="2">
    <location>
        <begin position="8"/>
        <end position="62"/>
    </location>
</feature>
<protein>
    <submittedName>
        <fullName evidence="3">Helix-turn-helix domain-containing protein</fullName>
    </submittedName>
</protein>
<accession>A0A4V1QXI9</accession>
<comment type="caution">
    <text evidence="3">The sequence shown here is derived from an EMBL/GenBank/DDBJ whole genome shotgun (WGS) entry which is preliminary data.</text>
</comment>
<name>A0A4V1QXI9_9FUSO</name>
<dbReference type="SUPFAM" id="SSF47413">
    <property type="entry name" value="lambda repressor-like DNA-binding domains"/>
    <property type="match status" value="1"/>
</dbReference>
<dbReference type="EMBL" id="SBAP01000012">
    <property type="protein sequence ID" value="RXZ69816.1"/>
    <property type="molecule type" value="Genomic_DNA"/>
</dbReference>
<reference evidence="3 4" key="1">
    <citation type="submission" date="2019-01" db="EMBL/GenBank/DDBJ databases">
        <title>Fusobacterium necrophorum Isolated From the Uterus of Dairy Cows.</title>
        <authorList>
            <person name="Francis A.M."/>
        </authorList>
    </citation>
    <scope>NUCLEOTIDE SEQUENCE [LARGE SCALE GENOMIC DNA]</scope>
    <source>
        <strain evidence="3 4">KG35</strain>
    </source>
</reference>
<dbReference type="Proteomes" id="UP000289216">
    <property type="component" value="Unassembled WGS sequence"/>
</dbReference>
<proteinExistence type="predicted"/>
<keyword evidence="1" id="KW-0238">DNA-binding</keyword>
<dbReference type="RefSeq" id="WP_129491063.1">
    <property type="nucleotide sequence ID" value="NZ_SBAP01000012.1"/>
</dbReference>
<dbReference type="AlphaFoldDB" id="A0A4V1QXI9"/>
<dbReference type="CDD" id="cd00093">
    <property type="entry name" value="HTH_XRE"/>
    <property type="match status" value="1"/>
</dbReference>
<dbReference type="SMART" id="SM00530">
    <property type="entry name" value="HTH_XRE"/>
    <property type="match status" value="1"/>
</dbReference>
<evidence type="ECO:0000313" key="4">
    <source>
        <dbReference type="Proteomes" id="UP000289216"/>
    </source>
</evidence>
<sequence>MAEIKDRIILLRQEKNMTQGELAKALNMAPSSIGMYEQGRRKPSYELLEKISDYFNVDMDYLMGRSDIKNRYQAGLKYDWEEEPIKTIDPIIEEYKLSPEEIIEFEKVMSINGALMFNGKEVSQEDKEELEQTLKRIFIRSLLLKRAKERDENGPKNS</sequence>
<dbReference type="PROSITE" id="PS50943">
    <property type="entry name" value="HTH_CROC1"/>
    <property type="match status" value="1"/>
</dbReference>
<evidence type="ECO:0000259" key="2">
    <source>
        <dbReference type="PROSITE" id="PS50943"/>
    </source>
</evidence>